<accession>A0ACB7HBC1</accession>
<gene>
    <name evidence="1" type="ORF">MANES_08G076205v8</name>
</gene>
<organism evidence="1 2">
    <name type="scientific">Manihot esculenta</name>
    <name type="common">Cassava</name>
    <name type="synonym">Jatropha manihot</name>
    <dbReference type="NCBI Taxonomy" id="3983"/>
    <lineage>
        <taxon>Eukaryota</taxon>
        <taxon>Viridiplantae</taxon>
        <taxon>Streptophyta</taxon>
        <taxon>Embryophyta</taxon>
        <taxon>Tracheophyta</taxon>
        <taxon>Spermatophyta</taxon>
        <taxon>Magnoliopsida</taxon>
        <taxon>eudicotyledons</taxon>
        <taxon>Gunneridae</taxon>
        <taxon>Pentapetalae</taxon>
        <taxon>rosids</taxon>
        <taxon>fabids</taxon>
        <taxon>Malpighiales</taxon>
        <taxon>Euphorbiaceae</taxon>
        <taxon>Crotonoideae</taxon>
        <taxon>Manihoteae</taxon>
        <taxon>Manihot</taxon>
    </lineage>
</organism>
<evidence type="ECO:0000313" key="2">
    <source>
        <dbReference type="Proteomes" id="UP000091857"/>
    </source>
</evidence>
<protein>
    <submittedName>
        <fullName evidence="1">Uncharacterized protein</fullName>
    </submittedName>
</protein>
<reference evidence="2" key="1">
    <citation type="journal article" date="2016" name="Nat. Biotechnol.">
        <title>Sequencing wild and cultivated cassava and related species reveals extensive interspecific hybridization and genetic diversity.</title>
        <authorList>
            <person name="Bredeson J.V."/>
            <person name="Lyons J.B."/>
            <person name="Prochnik S.E."/>
            <person name="Wu G.A."/>
            <person name="Ha C.M."/>
            <person name="Edsinger-Gonzales E."/>
            <person name="Grimwood J."/>
            <person name="Schmutz J."/>
            <person name="Rabbi I.Y."/>
            <person name="Egesi C."/>
            <person name="Nauluvula P."/>
            <person name="Lebot V."/>
            <person name="Ndunguru J."/>
            <person name="Mkamilo G."/>
            <person name="Bart R.S."/>
            <person name="Setter T.L."/>
            <person name="Gleadow R.M."/>
            <person name="Kulakow P."/>
            <person name="Ferguson M.E."/>
            <person name="Rounsley S."/>
            <person name="Rokhsar D.S."/>
        </authorList>
    </citation>
    <scope>NUCLEOTIDE SEQUENCE [LARGE SCALE GENOMIC DNA]</scope>
    <source>
        <strain evidence="2">cv. AM560-2</strain>
    </source>
</reference>
<proteinExistence type="predicted"/>
<keyword evidence="2" id="KW-1185">Reference proteome</keyword>
<name>A0ACB7HBC1_MANES</name>
<comment type="caution">
    <text evidence="1">The sequence shown here is derived from an EMBL/GenBank/DDBJ whole genome shotgun (WGS) entry which is preliminary data.</text>
</comment>
<sequence>MTRSEHRDTLPFDPEIERTLRRLRKQATEASSEATEFCQQAAPMAEPNPQLVANNGHAVHDQIIQENPAIRPQEQRERTMRELATPIGDYAPLCIAYPPMTVPFELKSGLIHHLPKFRGLQNENPHKHLKEFNIVCSSMTPHGVSEDHVKLRAFPFSLDDYAKDWLFYLPPRSITSWTDMVQTFLDKYFPPSKSIGIIREITSIKQKPTEDLYDYWERFERLCTGCPQHDMSDRALIQFFYGGLIPSERKLINVACGGSIADKTPSEMKGLIFTLAASSKQYDEEEQTQRGIHEVSTPFVESQFSKLTSLMEKIVLNQAQQMQAIPPPRPCGICASVGHPIDQCPTIQEDHQQANAIGRYNNQPRYDPYSNTYNPSWRDHPNFSYGKGNADQNHQGYQRSQVQPAPPVDNNTMNEVVKTLQMIQQQIGQIATSINRLETQGKLPSQTEANPKQNVSAITLRSGKELQNAKFEEEKQVEPKHTSSETPSAQHPRQSEASSSHSAPPHAQRADPKVSFHIPPPFPKRFERTQKEKEEKEILDTFRKVQINIPLLDAVKQIPRYAKFLKELCTNRRKLAEREKVSVGEVVTAVIKRELPTKCKDKGMFAISCKIGNVGIRKAMCDLGASINVMPLSIYKSLNACALKETRVVIQLADRSVVYPIGVLEDVLVQVNELVFPADFYVIDTKEDSCNTSSDILLGRPFLSTARTKIDVHDGTLTMEFEGEVIKYNVYDSMKYPHDMSPVYGLDIVDCLSQEIFDKNQDDILNSDFCRDTNQVQIESQKEPKLKKTVCSIQQIVCSQAQIGENSVAPLQNCVQTLPAQKETLGSSSAPTPPQSSLAQKEISETTSAQTPLQHSSDLKPLPGHLKYIYLGADKTLPVIVSNELNQHEEASLLKVLQKHKGAIGWTIDDIKGISPSTCMHRIHMEDECKPVRDAQRRLNPPMMEVVKKEIVKLLDAGIIYPISDSKWVSPVHVVPKKTGITIVPNAEGELVPTRVQNGWRVCMDYRKLNATTRFLSDSSCPRGPRENHLHLSLWHFCL</sequence>
<dbReference type="EMBL" id="CM004394">
    <property type="protein sequence ID" value="KAG8649244.1"/>
    <property type="molecule type" value="Genomic_DNA"/>
</dbReference>
<evidence type="ECO:0000313" key="1">
    <source>
        <dbReference type="EMBL" id="KAG8649244.1"/>
    </source>
</evidence>
<dbReference type="Proteomes" id="UP000091857">
    <property type="component" value="Chromosome 8"/>
</dbReference>